<protein>
    <recommendedName>
        <fullName evidence="5">50S ribosomal protein L28</fullName>
    </recommendedName>
</protein>
<evidence type="ECO:0008006" key="5">
    <source>
        <dbReference type="Google" id="ProtNLM"/>
    </source>
</evidence>
<evidence type="ECO:0000313" key="3">
    <source>
        <dbReference type="EMBL" id="KKR82178.1"/>
    </source>
</evidence>
<evidence type="ECO:0000313" key="4">
    <source>
        <dbReference type="Proteomes" id="UP000034601"/>
    </source>
</evidence>
<organism evidence="3 4">
    <name type="scientific">Candidatus Daviesbacteria bacterium GW2011_GWA2_40_9</name>
    <dbReference type="NCBI Taxonomy" id="1618424"/>
    <lineage>
        <taxon>Bacteria</taxon>
        <taxon>Candidatus Daviesiibacteriota</taxon>
    </lineage>
</organism>
<gene>
    <name evidence="3" type="ORF">UU29_C0017G0014</name>
</gene>
<evidence type="ECO:0000256" key="2">
    <source>
        <dbReference type="ARBA" id="ARBA00023274"/>
    </source>
</evidence>
<comment type="caution">
    <text evidence="3">The sequence shown here is derived from an EMBL/GenBank/DDBJ whole genome shotgun (WGS) entry which is preliminary data.</text>
</comment>
<evidence type="ECO:0000256" key="1">
    <source>
        <dbReference type="ARBA" id="ARBA00022980"/>
    </source>
</evidence>
<dbReference type="Proteomes" id="UP000034601">
    <property type="component" value="Unassembled WGS sequence"/>
</dbReference>
<dbReference type="EMBL" id="LCAB01000017">
    <property type="protein sequence ID" value="KKR82178.1"/>
    <property type="molecule type" value="Genomic_DNA"/>
</dbReference>
<dbReference type="InterPro" id="IPR037147">
    <property type="entry name" value="Ribosomal_bL28_sf"/>
</dbReference>
<dbReference type="AlphaFoldDB" id="A0A0G0TZC5"/>
<dbReference type="SUPFAM" id="SSF143800">
    <property type="entry name" value="L28p-like"/>
    <property type="match status" value="1"/>
</dbReference>
<dbReference type="GO" id="GO:1990904">
    <property type="term" value="C:ribonucleoprotein complex"/>
    <property type="evidence" value="ECO:0007669"/>
    <property type="project" value="UniProtKB-KW"/>
</dbReference>
<dbReference type="GO" id="GO:0003735">
    <property type="term" value="F:structural constituent of ribosome"/>
    <property type="evidence" value="ECO:0007669"/>
    <property type="project" value="InterPro"/>
</dbReference>
<dbReference type="InterPro" id="IPR034704">
    <property type="entry name" value="Ribosomal_bL28/bL31-like_sf"/>
</dbReference>
<dbReference type="GO" id="GO:0005840">
    <property type="term" value="C:ribosome"/>
    <property type="evidence" value="ECO:0007669"/>
    <property type="project" value="UniProtKB-KW"/>
</dbReference>
<keyword evidence="1" id="KW-0689">Ribosomal protein</keyword>
<reference evidence="3 4" key="1">
    <citation type="journal article" date="2015" name="Nature">
        <title>rRNA introns, odd ribosomes, and small enigmatic genomes across a large radiation of phyla.</title>
        <authorList>
            <person name="Brown C.T."/>
            <person name="Hug L.A."/>
            <person name="Thomas B.C."/>
            <person name="Sharon I."/>
            <person name="Castelle C.J."/>
            <person name="Singh A."/>
            <person name="Wilkins M.J."/>
            <person name="Williams K.H."/>
            <person name="Banfield J.F."/>
        </authorList>
    </citation>
    <scope>NUCLEOTIDE SEQUENCE [LARGE SCALE GENOMIC DNA]</scope>
</reference>
<accession>A0A0G0TZC5</accession>
<sequence>MQNLRFYLRPLQELSINGKLNNDMLICSLCQKGMKKVAWSRHKKGSSGAGGTWALRAQIHKRTQRPNLHTYRGIKLCTKCLRMVKAASDKGRDLLAEQFSPAA</sequence>
<proteinExistence type="predicted"/>
<dbReference type="Gene3D" id="2.30.170.40">
    <property type="entry name" value="Ribosomal protein L28/L24"/>
    <property type="match status" value="1"/>
</dbReference>
<name>A0A0G0TZC5_9BACT</name>
<keyword evidence="2" id="KW-0687">Ribonucleoprotein</keyword>